<evidence type="ECO:0000313" key="3">
    <source>
        <dbReference type="RefSeq" id="XP_030749251.1"/>
    </source>
</evidence>
<dbReference type="OrthoDB" id="6703957at2759"/>
<accession>A0A6J2XDN3</accession>
<keyword evidence="2" id="KW-1185">Reference proteome</keyword>
<dbReference type="GeneID" id="115877236"/>
<dbReference type="AlphaFoldDB" id="A0A6J2XDN3"/>
<evidence type="ECO:0000313" key="2">
    <source>
        <dbReference type="Proteomes" id="UP000504635"/>
    </source>
</evidence>
<reference evidence="3" key="1">
    <citation type="submission" date="2025-08" db="UniProtKB">
        <authorList>
            <consortium name="RefSeq"/>
        </authorList>
    </citation>
    <scope>IDENTIFICATION</scope>
    <source>
        <tissue evidence="3">Gonads</tissue>
    </source>
</reference>
<gene>
    <name evidence="3" type="primary">LOC115877236</name>
</gene>
<dbReference type="KEGG" id="soy:115877236"/>
<feature type="compositionally biased region" description="Low complexity" evidence="1">
    <location>
        <begin position="79"/>
        <end position="92"/>
    </location>
</feature>
<protein>
    <submittedName>
        <fullName evidence="3">Uncharacterized protein LOC115877236</fullName>
    </submittedName>
</protein>
<proteinExistence type="predicted"/>
<evidence type="ECO:0000256" key="1">
    <source>
        <dbReference type="SAM" id="MobiDB-lite"/>
    </source>
</evidence>
<dbReference type="RefSeq" id="XP_030749251.1">
    <property type="nucleotide sequence ID" value="XM_030893391.1"/>
</dbReference>
<feature type="region of interest" description="Disordered" evidence="1">
    <location>
        <begin position="77"/>
        <end position="120"/>
    </location>
</feature>
<sequence>MKRQLKNLPSGSGGTKDTWPLNDIMGFLDPHLTTRRTSCNYGSISSQASTSSAWDSLQTIVGESDVIELVAELDDDMIGQSSSSGSTIEEITPTMGEIPRKSVPRSLSRKRNAQDMLCEK</sequence>
<organism evidence="2 3">
    <name type="scientific">Sitophilus oryzae</name>
    <name type="common">Rice weevil</name>
    <name type="synonym">Curculio oryzae</name>
    <dbReference type="NCBI Taxonomy" id="7048"/>
    <lineage>
        <taxon>Eukaryota</taxon>
        <taxon>Metazoa</taxon>
        <taxon>Ecdysozoa</taxon>
        <taxon>Arthropoda</taxon>
        <taxon>Hexapoda</taxon>
        <taxon>Insecta</taxon>
        <taxon>Pterygota</taxon>
        <taxon>Neoptera</taxon>
        <taxon>Endopterygota</taxon>
        <taxon>Coleoptera</taxon>
        <taxon>Polyphaga</taxon>
        <taxon>Cucujiformia</taxon>
        <taxon>Curculionidae</taxon>
        <taxon>Dryophthorinae</taxon>
        <taxon>Sitophilus</taxon>
    </lineage>
</organism>
<dbReference type="InParanoid" id="A0A6J2XDN3"/>
<dbReference type="Proteomes" id="UP000504635">
    <property type="component" value="Unplaced"/>
</dbReference>
<name>A0A6J2XDN3_SITOR</name>
<feature type="region of interest" description="Disordered" evidence="1">
    <location>
        <begin position="1"/>
        <end position="20"/>
    </location>
</feature>